<dbReference type="InParanoid" id="A0A1D3D448"/>
<keyword evidence="7" id="KW-1185">Reference proteome</keyword>
<feature type="compositionally biased region" description="Basic and acidic residues" evidence="3">
    <location>
        <begin position="31"/>
        <end position="40"/>
    </location>
</feature>
<feature type="transmembrane region" description="Helical" evidence="4">
    <location>
        <begin position="144"/>
        <end position="170"/>
    </location>
</feature>
<feature type="region of interest" description="Disordered" evidence="3">
    <location>
        <begin position="79"/>
        <end position="114"/>
    </location>
</feature>
<dbReference type="GO" id="GO:0030026">
    <property type="term" value="P:intracellular manganese ion homeostasis"/>
    <property type="evidence" value="ECO:0007669"/>
    <property type="project" value="TreeGrafter"/>
</dbReference>
<keyword evidence="1" id="KW-0677">Repeat</keyword>
<accession>A0A1D3D448</accession>
<feature type="domain" description="CNNM transmembrane" evidence="5">
    <location>
        <begin position="139"/>
        <end position="209"/>
    </location>
</feature>
<dbReference type="EMBL" id="JROU02000824">
    <property type="protein sequence ID" value="OEH78194.1"/>
    <property type="molecule type" value="Genomic_DNA"/>
</dbReference>
<evidence type="ECO:0000259" key="5">
    <source>
        <dbReference type="PROSITE" id="PS51846"/>
    </source>
</evidence>
<feature type="compositionally biased region" description="Low complexity" evidence="3">
    <location>
        <begin position="93"/>
        <end position="103"/>
    </location>
</feature>
<evidence type="ECO:0000256" key="4">
    <source>
        <dbReference type="SAM" id="Phobius"/>
    </source>
</evidence>
<dbReference type="AlphaFoldDB" id="A0A1D3D448"/>
<proteinExistence type="predicted"/>
<organism evidence="6 7">
    <name type="scientific">Cyclospora cayetanensis</name>
    <dbReference type="NCBI Taxonomy" id="88456"/>
    <lineage>
        <taxon>Eukaryota</taxon>
        <taxon>Sar</taxon>
        <taxon>Alveolata</taxon>
        <taxon>Apicomplexa</taxon>
        <taxon>Conoidasida</taxon>
        <taxon>Coccidia</taxon>
        <taxon>Eucoccidiorida</taxon>
        <taxon>Eimeriorina</taxon>
        <taxon>Eimeriidae</taxon>
        <taxon>Cyclospora</taxon>
    </lineage>
</organism>
<comment type="caution">
    <text evidence="6">The sequence shown here is derived from an EMBL/GenBank/DDBJ whole genome shotgun (WGS) entry which is preliminary data.</text>
</comment>
<gene>
    <name evidence="6" type="ORF">cyc_08940</name>
</gene>
<protein>
    <submittedName>
        <fullName evidence="6">Cbs domain multi-pass transmembrane</fullName>
    </submittedName>
</protein>
<dbReference type="GO" id="GO:0005737">
    <property type="term" value="C:cytoplasm"/>
    <property type="evidence" value="ECO:0007669"/>
    <property type="project" value="TreeGrafter"/>
</dbReference>
<dbReference type="GO" id="GO:0016020">
    <property type="term" value="C:membrane"/>
    <property type="evidence" value="ECO:0007669"/>
    <property type="project" value="UniProtKB-UniRule"/>
</dbReference>
<dbReference type="InterPro" id="IPR002550">
    <property type="entry name" value="CNNM"/>
</dbReference>
<dbReference type="PROSITE" id="PS51846">
    <property type="entry name" value="CNNM"/>
    <property type="match status" value="1"/>
</dbReference>
<dbReference type="VEuPathDB" id="ToxoDB:cyc_08940"/>
<evidence type="ECO:0000256" key="2">
    <source>
        <dbReference type="PROSITE-ProRule" id="PRU01193"/>
    </source>
</evidence>
<feature type="region of interest" description="Disordered" evidence="3">
    <location>
        <begin position="1"/>
        <end position="46"/>
    </location>
</feature>
<keyword evidence="2 4" id="KW-1133">Transmembrane helix</keyword>
<dbReference type="Proteomes" id="UP000095192">
    <property type="component" value="Unassembled WGS sequence"/>
</dbReference>
<sequence length="209" mass="21829">MGKCRRRPQGVLPPPPPPAAQQHQAGLTAEEDSRQNKTHGDSIPLQLLQSAPAKVFGEGLLNSSGEARANLPVAETATTAAADLSKTDDSSRSSDSTSSNRSNPAASTLHADGADAAGNYSANGSSRAWLHPFSELSSESAHTWLLIGCSALLVAFAGISSGLTTGFMAFDELQLLVLQETGTEKEKAQCVVWGSAGGRGERGARKRRF</sequence>
<evidence type="ECO:0000313" key="7">
    <source>
        <dbReference type="Proteomes" id="UP000095192"/>
    </source>
</evidence>
<dbReference type="GO" id="GO:0010960">
    <property type="term" value="P:magnesium ion homeostasis"/>
    <property type="evidence" value="ECO:0007669"/>
    <property type="project" value="InterPro"/>
</dbReference>
<dbReference type="PANTHER" id="PTHR12064:SF97">
    <property type="entry name" value="METAL TRANSPORTER CNNM-5"/>
    <property type="match status" value="1"/>
</dbReference>
<reference evidence="6 7" key="1">
    <citation type="journal article" date="2016" name="BMC Genomics">
        <title>Comparative genomics reveals Cyclospora cayetanensis possesses coccidia-like metabolism and invasion components but unique surface antigens.</title>
        <authorList>
            <person name="Liu S."/>
            <person name="Wang L."/>
            <person name="Zheng H."/>
            <person name="Xu Z."/>
            <person name="Roellig D.M."/>
            <person name="Li N."/>
            <person name="Frace M.A."/>
            <person name="Tang K."/>
            <person name="Arrowood M.J."/>
            <person name="Moss D.M."/>
            <person name="Zhang L."/>
            <person name="Feng Y."/>
            <person name="Xiao L."/>
        </authorList>
    </citation>
    <scope>NUCLEOTIDE SEQUENCE [LARGE SCALE GENOMIC DNA]</scope>
    <source>
        <strain evidence="6 7">CHN_HEN01</strain>
    </source>
</reference>
<evidence type="ECO:0000256" key="1">
    <source>
        <dbReference type="ARBA" id="ARBA00022737"/>
    </source>
</evidence>
<evidence type="ECO:0000313" key="6">
    <source>
        <dbReference type="EMBL" id="OEH78194.1"/>
    </source>
</evidence>
<keyword evidence="2 4" id="KW-0472">Membrane</keyword>
<keyword evidence="2 4" id="KW-0812">Transmembrane</keyword>
<evidence type="ECO:0000256" key="3">
    <source>
        <dbReference type="SAM" id="MobiDB-lite"/>
    </source>
</evidence>
<dbReference type="PANTHER" id="PTHR12064">
    <property type="entry name" value="METAL TRANSPORTER CNNM"/>
    <property type="match status" value="1"/>
</dbReference>
<dbReference type="InterPro" id="IPR045095">
    <property type="entry name" value="ACDP"/>
</dbReference>
<name>A0A1D3D448_9EIME</name>